<keyword evidence="4" id="KW-1185">Reference proteome</keyword>
<dbReference type="Pfam" id="PF13676">
    <property type="entry name" value="TIR_2"/>
    <property type="match status" value="1"/>
</dbReference>
<feature type="compositionally biased region" description="Pro residues" evidence="1">
    <location>
        <begin position="294"/>
        <end position="308"/>
    </location>
</feature>
<evidence type="ECO:0000313" key="4">
    <source>
        <dbReference type="Proteomes" id="UP000076079"/>
    </source>
</evidence>
<dbReference type="RefSeq" id="WP_110170926.1">
    <property type="nucleotide sequence ID" value="NZ_CP015136.1"/>
</dbReference>
<dbReference type="STRING" id="1855912.LuPra_02368"/>
<accession>A0A143PKQ7</accession>
<dbReference type="EMBL" id="CP015136">
    <property type="protein sequence ID" value="AMY09155.1"/>
    <property type="molecule type" value="Genomic_DNA"/>
</dbReference>
<sequence precursor="true">MSPGDRLVHVFISYAHEDRKWCTRLRDQLGALVNLGHIHLFDDGEIGAGEKWDDRIRQELEAADIIVLIVSDKFMASKYSTTIELQHAVEGHASRSVCVIPVVADHVDTDALPFHDLQFFPLDENRDLKPLAEWKEEVSRPLADVARSVRKEAERIKGTAATAAEQPARVRPPRPRQPRPAWRAPSIIGGAVLIVVAAFLLWRSQLVAPMSEPPSVAAPSSATPTSAPTRDAGAENTTRPTTEPERPASQTGAGTGTRAKKRVEPVAKSDPAREQPSVAPDQPAGGASAQPAAPQTPPSAPPPSPPDPENVRRQLFARASAVVECVQGNQDEASARRILRILHTMPTSETTRGIMADLKNAWPGGTEKEHRAITSDINCIPKRP</sequence>
<evidence type="ECO:0000313" key="3">
    <source>
        <dbReference type="EMBL" id="AMY09155.1"/>
    </source>
</evidence>
<reference evidence="4" key="2">
    <citation type="submission" date="2016-04" db="EMBL/GenBank/DDBJ databases">
        <title>First Complete Genome Sequence of a Subdivision 6 Acidobacterium.</title>
        <authorList>
            <person name="Huang S."/>
            <person name="Vieira S."/>
            <person name="Bunk B."/>
            <person name="Riedel T."/>
            <person name="Sproeer C."/>
            <person name="Overmann J."/>
        </authorList>
    </citation>
    <scope>NUCLEOTIDE SEQUENCE [LARGE SCALE GENOMIC DNA]</scope>
    <source>
        <strain evidence="4">DSM 100886 HEG_-6_39</strain>
    </source>
</reference>
<organism evidence="3 4">
    <name type="scientific">Luteitalea pratensis</name>
    <dbReference type="NCBI Taxonomy" id="1855912"/>
    <lineage>
        <taxon>Bacteria</taxon>
        <taxon>Pseudomonadati</taxon>
        <taxon>Acidobacteriota</taxon>
        <taxon>Vicinamibacteria</taxon>
        <taxon>Vicinamibacterales</taxon>
        <taxon>Vicinamibacteraceae</taxon>
        <taxon>Luteitalea</taxon>
    </lineage>
</organism>
<gene>
    <name evidence="3" type="ORF">LuPra_02368</name>
</gene>
<feature type="compositionally biased region" description="Low complexity" evidence="1">
    <location>
        <begin position="279"/>
        <end position="293"/>
    </location>
</feature>
<reference evidence="3 4" key="1">
    <citation type="journal article" date="2016" name="Genome Announc.">
        <title>First Complete Genome Sequence of a Subdivision 6 Acidobacterium Strain.</title>
        <authorList>
            <person name="Huang S."/>
            <person name="Vieira S."/>
            <person name="Bunk B."/>
            <person name="Riedel T."/>
            <person name="Sproer C."/>
            <person name="Overmann J."/>
        </authorList>
    </citation>
    <scope>NUCLEOTIDE SEQUENCE [LARGE SCALE GENOMIC DNA]</scope>
    <source>
        <strain evidence="4">DSM 100886 HEG_-6_39</strain>
    </source>
</reference>
<proteinExistence type="predicted"/>
<evidence type="ECO:0000259" key="2">
    <source>
        <dbReference type="PROSITE" id="PS50104"/>
    </source>
</evidence>
<feature type="region of interest" description="Disordered" evidence="1">
    <location>
        <begin position="153"/>
        <end position="182"/>
    </location>
</feature>
<dbReference type="SUPFAM" id="SSF52200">
    <property type="entry name" value="Toll/Interleukin receptor TIR domain"/>
    <property type="match status" value="1"/>
</dbReference>
<feature type="domain" description="TIR" evidence="2">
    <location>
        <begin position="6"/>
        <end position="153"/>
    </location>
</feature>
<dbReference type="Proteomes" id="UP000076079">
    <property type="component" value="Chromosome"/>
</dbReference>
<feature type="compositionally biased region" description="Low complexity" evidence="1">
    <location>
        <begin position="211"/>
        <end position="229"/>
    </location>
</feature>
<dbReference type="InterPro" id="IPR035897">
    <property type="entry name" value="Toll_tir_struct_dom_sf"/>
</dbReference>
<feature type="region of interest" description="Disordered" evidence="1">
    <location>
        <begin position="211"/>
        <end position="310"/>
    </location>
</feature>
<dbReference type="Gene3D" id="3.40.50.10140">
    <property type="entry name" value="Toll/interleukin-1 receptor homology (TIR) domain"/>
    <property type="match status" value="1"/>
</dbReference>
<dbReference type="OrthoDB" id="1426235at2"/>
<protein>
    <recommendedName>
        <fullName evidence="2">TIR domain-containing protein</fullName>
    </recommendedName>
</protein>
<name>A0A143PKQ7_LUTPR</name>
<dbReference type="InterPro" id="IPR000157">
    <property type="entry name" value="TIR_dom"/>
</dbReference>
<dbReference type="AlphaFoldDB" id="A0A143PKQ7"/>
<feature type="compositionally biased region" description="Basic and acidic residues" evidence="1">
    <location>
        <begin position="262"/>
        <end position="273"/>
    </location>
</feature>
<dbReference type="GO" id="GO:0007165">
    <property type="term" value="P:signal transduction"/>
    <property type="evidence" value="ECO:0007669"/>
    <property type="project" value="InterPro"/>
</dbReference>
<dbReference type="KEGG" id="abac:LuPra_02368"/>
<dbReference type="SMART" id="SM00255">
    <property type="entry name" value="TIR"/>
    <property type="match status" value="1"/>
</dbReference>
<evidence type="ECO:0000256" key="1">
    <source>
        <dbReference type="SAM" id="MobiDB-lite"/>
    </source>
</evidence>
<dbReference type="PROSITE" id="PS50104">
    <property type="entry name" value="TIR"/>
    <property type="match status" value="1"/>
</dbReference>